<reference evidence="1" key="1">
    <citation type="submission" date="2020-04" db="EMBL/GenBank/DDBJ databases">
        <authorList>
            <person name="Alioto T."/>
            <person name="Alioto T."/>
            <person name="Gomez Garrido J."/>
        </authorList>
    </citation>
    <scope>NUCLEOTIDE SEQUENCE</scope>
    <source>
        <strain evidence="1">A484AB</strain>
    </source>
</reference>
<organism evidence="1 2">
    <name type="scientific">Paramuricea clavata</name>
    <name type="common">Red gorgonian</name>
    <name type="synonym">Violescent sea-whip</name>
    <dbReference type="NCBI Taxonomy" id="317549"/>
    <lineage>
        <taxon>Eukaryota</taxon>
        <taxon>Metazoa</taxon>
        <taxon>Cnidaria</taxon>
        <taxon>Anthozoa</taxon>
        <taxon>Octocorallia</taxon>
        <taxon>Malacalcyonacea</taxon>
        <taxon>Plexauridae</taxon>
        <taxon>Paramuricea</taxon>
    </lineage>
</organism>
<gene>
    <name evidence="1" type="ORF">PACLA_8A026153</name>
</gene>
<keyword evidence="2" id="KW-1185">Reference proteome</keyword>
<evidence type="ECO:0000313" key="2">
    <source>
        <dbReference type="Proteomes" id="UP001152795"/>
    </source>
</evidence>
<name>A0A6S7IGQ6_PARCT</name>
<sequence>MSCSAAWAACVSFHTVVCCPWLGGMMGSICDILAYDDSEECWSAYATIRQHGNTEMYWIPREWVQRIVVNKHEDGHLIFSETPLDSEYILKLLEHILMCKICNEKLKDFLRLLDECVSCTKPCKDYMYVTCELYFESIPCNIFVIDGEFDEMRDKAYRALASKIDKTQMF</sequence>
<dbReference type="EMBL" id="CACRXK020009071">
    <property type="protein sequence ID" value="CAB4016323.1"/>
    <property type="molecule type" value="Genomic_DNA"/>
</dbReference>
<accession>A0A6S7IGQ6</accession>
<dbReference type="AlphaFoldDB" id="A0A6S7IGQ6"/>
<protein>
    <submittedName>
        <fullName evidence="1">Uncharacterized protein</fullName>
    </submittedName>
</protein>
<evidence type="ECO:0000313" key="1">
    <source>
        <dbReference type="EMBL" id="CAB4016323.1"/>
    </source>
</evidence>
<proteinExistence type="predicted"/>
<comment type="caution">
    <text evidence="1">The sequence shown here is derived from an EMBL/GenBank/DDBJ whole genome shotgun (WGS) entry which is preliminary data.</text>
</comment>
<dbReference type="Proteomes" id="UP001152795">
    <property type="component" value="Unassembled WGS sequence"/>
</dbReference>